<evidence type="ECO:0000256" key="4">
    <source>
        <dbReference type="ARBA" id="ARBA00043897"/>
    </source>
</evidence>
<keyword evidence="8" id="KW-1185">Reference proteome</keyword>
<dbReference type="InterPro" id="IPR019412">
    <property type="entry name" value="IML2/TPR_39"/>
</dbReference>
<evidence type="ECO:0000256" key="6">
    <source>
        <dbReference type="SAM" id="Phobius"/>
    </source>
</evidence>
<evidence type="ECO:0000256" key="2">
    <source>
        <dbReference type="ARBA" id="ARBA00018424"/>
    </source>
</evidence>
<feature type="compositionally biased region" description="Polar residues" evidence="5">
    <location>
        <begin position="216"/>
        <end position="229"/>
    </location>
</feature>
<feature type="compositionally biased region" description="Polar residues" evidence="5">
    <location>
        <begin position="174"/>
        <end position="188"/>
    </location>
</feature>
<feature type="transmembrane region" description="Helical" evidence="6">
    <location>
        <begin position="379"/>
        <end position="396"/>
    </location>
</feature>
<name>A0ABR1KCR8_9PEZI</name>
<comment type="function">
    <text evidence="4">Inclusion body (IB) resident protein that interacts strongly with lipid droplet (LD) proteins. Involved in LD-mediated IB clearing after protein folding stress, probably by enabling access to the IBs of an LD-stored soluble sterol derivative that acts as a chaperone in inclusion clearing.</text>
</comment>
<sequence length="821" mass="90454">MPLGGLLGSRGKNGSNSSLSTEDEAQQLQDALSAAAHMINDDMKTAERLLKDKHTPFHKLGWGVVVFMRATLGFEQGAMKEAADALSEAENTAADYLRRAQRRPSRSAIYPAGSEYASIQAQAQLMNAIICILNESLTESIRGFYKLRKGFIALTTIMESELTYLKSLDTAKANGTGQAQSSRSSLNFRESKQRDLNSTDAKGLAALTHSKPDSGAGSSSKITTESSTGVEKDSDDSDSVNSFVDADESHPDSPKTSKYEGHLEVKNSKIQGQEESKSSPSDSTPASHSPASSDIADVEALASDLNEALNMATDINATDPSFIGQDPIDVYIHSSTNMCFGVFMILLSLVPPAFGTLLKIVGFRGDRERGLAMLWQSTLYDNIYGGLAGLMLLGYYNGLMGVCDIVPSSGRGSYPRERCKLLLEEMRRRYPRSHLWLLEDARRRVAERQLDESLALLEGSKASPLRQVEALHWFERSLTLMFVHRYEECSEGFQRCCEMNNWSQGLYLYISACAHVEVYRKLQKSDGKAAVKHAKRAEDLLLRTPAHTSKRRLMARQLPFDLFVARKLAKWQARVAARGVSLIDAVGVSPIEEMIYFWNGYKRMGDRHLSDSMEALRWSCLSESAQAGKGKVAESTPGSKDLEKENPEKIKKTETSISRETADSLESDSASGVEAAPSMPDSTSEPIDERALHALLTAVALRARGHIDAAKDRLRDGVLCYDWTALKALGREADTWVLPAATYEMAACLWVENEALRKKKGPATVGPVGEDPQEKERLRECGRWVEKVAKWGEGYDLDSRFGLKIVTAKDTLKRVGIDTVT</sequence>
<evidence type="ECO:0000313" key="8">
    <source>
        <dbReference type="Proteomes" id="UP001363622"/>
    </source>
</evidence>
<reference evidence="7 8" key="1">
    <citation type="submission" date="2024-04" db="EMBL/GenBank/DDBJ databases">
        <title>Phyllosticta paracitricarpa is synonymous to the EU quarantine fungus P. citricarpa based on phylogenomic analyses.</title>
        <authorList>
            <consortium name="Lawrence Berkeley National Laboratory"/>
            <person name="Van Ingen-Buijs V.A."/>
            <person name="Van Westerhoven A.C."/>
            <person name="Haridas S."/>
            <person name="Skiadas P."/>
            <person name="Martin F."/>
            <person name="Groenewald J.Z."/>
            <person name="Crous P.W."/>
            <person name="Seidl M.F."/>
        </authorList>
    </citation>
    <scope>NUCLEOTIDE SEQUENCE [LARGE SCALE GENOMIC DNA]</scope>
    <source>
        <strain evidence="7 8">CBS 123371</strain>
    </source>
</reference>
<evidence type="ECO:0000256" key="5">
    <source>
        <dbReference type="SAM" id="MobiDB-lite"/>
    </source>
</evidence>
<evidence type="ECO:0000313" key="7">
    <source>
        <dbReference type="EMBL" id="KAK7511685.1"/>
    </source>
</evidence>
<evidence type="ECO:0000256" key="1">
    <source>
        <dbReference type="ARBA" id="ARBA00011408"/>
    </source>
</evidence>
<keyword evidence="6" id="KW-0812">Transmembrane</keyword>
<keyword evidence="6" id="KW-0472">Membrane</keyword>
<feature type="region of interest" description="Disordered" evidence="5">
    <location>
        <begin position="627"/>
        <end position="685"/>
    </location>
</feature>
<proteinExistence type="predicted"/>
<feature type="region of interest" description="Disordered" evidence="5">
    <location>
        <begin position="1"/>
        <end position="26"/>
    </location>
</feature>
<feature type="compositionally biased region" description="Basic and acidic residues" evidence="5">
    <location>
        <begin position="640"/>
        <end position="654"/>
    </location>
</feature>
<feature type="compositionally biased region" description="Basic and acidic residues" evidence="5">
    <location>
        <begin position="247"/>
        <end position="277"/>
    </location>
</feature>
<feature type="compositionally biased region" description="Low complexity" evidence="5">
    <location>
        <begin position="278"/>
        <end position="294"/>
    </location>
</feature>
<dbReference type="PANTHER" id="PTHR31859">
    <property type="entry name" value="TETRATRICOPEPTIDE REPEAT PROTEIN 39 FAMILY MEMBER"/>
    <property type="match status" value="1"/>
</dbReference>
<dbReference type="PANTHER" id="PTHR31859:SF1">
    <property type="entry name" value="TETRATRICOPEPTIDE REPEAT PROTEIN 39C"/>
    <property type="match status" value="1"/>
</dbReference>
<comment type="subunit">
    <text evidence="1">Interacts with lipid droplet proteins.</text>
</comment>
<dbReference type="EMBL" id="JBBPHU010000012">
    <property type="protein sequence ID" value="KAK7511685.1"/>
    <property type="molecule type" value="Genomic_DNA"/>
</dbReference>
<keyword evidence="6" id="KW-1133">Transmembrane helix</keyword>
<feature type="region of interest" description="Disordered" evidence="5">
    <location>
        <begin position="174"/>
        <end position="294"/>
    </location>
</feature>
<protein>
    <recommendedName>
        <fullName evidence="2">Inclusion body clearance protein IML2</fullName>
    </recommendedName>
    <alternativeName>
        <fullName evidence="3">Inclusion body clearance protein iml2</fullName>
    </alternativeName>
</protein>
<accession>A0ABR1KCR8</accession>
<evidence type="ECO:0000256" key="3">
    <source>
        <dbReference type="ARBA" id="ARBA00019539"/>
    </source>
</evidence>
<comment type="caution">
    <text evidence="7">The sequence shown here is derived from an EMBL/GenBank/DDBJ whole genome shotgun (WGS) entry which is preliminary data.</text>
</comment>
<feature type="transmembrane region" description="Helical" evidence="6">
    <location>
        <begin position="340"/>
        <end position="358"/>
    </location>
</feature>
<gene>
    <name evidence="7" type="ORF">IWZ03DRAFT_66744</name>
</gene>
<organism evidence="7 8">
    <name type="scientific">Phyllosticta citriasiana</name>
    <dbReference type="NCBI Taxonomy" id="595635"/>
    <lineage>
        <taxon>Eukaryota</taxon>
        <taxon>Fungi</taxon>
        <taxon>Dikarya</taxon>
        <taxon>Ascomycota</taxon>
        <taxon>Pezizomycotina</taxon>
        <taxon>Dothideomycetes</taxon>
        <taxon>Dothideomycetes incertae sedis</taxon>
        <taxon>Botryosphaeriales</taxon>
        <taxon>Phyllostictaceae</taxon>
        <taxon>Phyllosticta</taxon>
    </lineage>
</organism>
<dbReference type="Proteomes" id="UP001363622">
    <property type="component" value="Unassembled WGS sequence"/>
</dbReference>
<dbReference type="Pfam" id="PF10300">
    <property type="entry name" value="Iml2-TPR_39"/>
    <property type="match status" value="1"/>
</dbReference>